<dbReference type="Proteomes" id="UP000885648">
    <property type="component" value="Unassembled WGS sequence"/>
</dbReference>
<reference evidence="1" key="1">
    <citation type="journal article" date="2020" name="mSystems">
        <title>Genome- and Community-Level Interaction Insights into Carbon Utilization and Element Cycling Functions of Hydrothermarchaeota in Hydrothermal Sediment.</title>
        <authorList>
            <person name="Zhou Z."/>
            <person name="Liu Y."/>
            <person name="Xu W."/>
            <person name="Pan J."/>
            <person name="Luo Z.H."/>
            <person name="Li M."/>
        </authorList>
    </citation>
    <scope>NUCLEOTIDE SEQUENCE</scope>
    <source>
        <strain evidence="1">SpSt-1183</strain>
    </source>
</reference>
<dbReference type="EMBL" id="DSBY01000193">
    <property type="protein sequence ID" value="HDS63403.1"/>
    <property type="molecule type" value="Genomic_DNA"/>
</dbReference>
<comment type="caution">
    <text evidence="1">The sequence shown here is derived from an EMBL/GenBank/DDBJ whole genome shotgun (WGS) entry which is preliminary data.</text>
</comment>
<accession>A0A831M0T5</accession>
<evidence type="ECO:0000313" key="1">
    <source>
        <dbReference type="EMBL" id="HDS63403.1"/>
    </source>
</evidence>
<gene>
    <name evidence="1" type="ORF">ENN52_04650</name>
</gene>
<name>A0A831M0T5_9EURY</name>
<sequence length="124" mass="12942">MAFTVVACSGISSTGKLTAQTGTVLLHRCGGEIEACVGARAAALEDAVRHADHILVLDGCEDCCGMKKVRALGVEPDLHVVATACGIAKRGMDDPQYAEIECLAAAVRAAIGRHSARFLPHCRL</sequence>
<organism evidence="1">
    <name type="scientific">Methanofollis liminatans</name>
    <dbReference type="NCBI Taxonomy" id="2201"/>
    <lineage>
        <taxon>Archaea</taxon>
        <taxon>Methanobacteriati</taxon>
        <taxon>Methanobacteriota</taxon>
        <taxon>Stenosarchaea group</taxon>
        <taxon>Methanomicrobia</taxon>
        <taxon>Methanomicrobiales</taxon>
        <taxon>Methanomicrobiaceae</taxon>
        <taxon>Methanofollis</taxon>
    </lineage>
</organism>
<dbReference type="InterPro" id="IPR014958">
    <property type="entry name" value="DGC"/>
</dbReference>
<dbReference type="AlphaFoldDB" id="A0A831M0T5"/>
<proteinExistence type="predicted"/>
<protein>
    <submittedName>
        <fullName evidence="1">Zinc-binding protein</fullName>
    </submittedName>
</protein>
<dbReference type="Pfam" id="PF08859">
    <property type="entry name" value="DGC"/>
    <property type="match status" value="1"/>
</dbReference>